<dbReference type="PANTHER" id="PTHR30231:SF42">
    <property type="entry name" value="EXONUCLEASE"/>
    <property type="match status" value="1"/>
</dbReference>
<comment type="function">
    <text evidence="1">DNA polymerase III is a complex, multichain enzyme responsible for most of the replicative synthesis in bacteria. The epsilon subunit contain the editing function and is a proofreading 3'-5' exonuclease.</text>
</comment>
<dbReference type="GO" id="GO:0008408">
    <property type="term" value="F:3'-5' exonuclease activity"/>
    <property type="evidence" value="ECO:0007669"/>
    <property type="project" value="TreeGrafter"/>
</dbReference>
<reference evidence="4" key="1">
    <citation type="journal article" date="2021" name="PeerJ">
        <title>Extensive microbial diversity within the chicken gut microbiome revealed by metagenomics and culture.</title>
        <authorList>
            <person name="Gilroy R."/>
            <person name="Ravi A."/>
            <person name="Getino M."/>
            <person name="Pursley I."/>
            <person name="Horton D.L."/>
            <person name="Alikhan N.F."/>
            <person name="Baker D."/>
            <person name="Gharbi K."/>
            <person name="Hall N."/>
            <person name="Watson M."/>
            <person name="Adriaenssens E.M."/>
            <person name="Foster-Nyarko E."/>
            <person name="Jarju S."/>
            <person name="Secka A."/>
            <person name="Antonio M."/>
            <person name="Oren A."/>
            <person name="Chaudhuri R.R."/>
            <person name="La Ragione R."/>
            <person name="Hildebrand F."/>
            <person name="Pallen M.J."/>
        </authorList>
    </citation>
    <scope>NUCLEOTIDE SEQUENCE</scope>
    <source>
        <strain evidence="4">ChiSxjej5B17-1746</strain>
    </source>
</reference>
<organism evidence="4 5">
    <name type="scientific">Candidatus Bilophila faecipullorum</name>
    <dbReference type="NCBI Taxonomy" id="2838482"/>
    <lineage>
        <taxon>Bacteria</taxon>
        <taxon>Pseudomonadati</taxon>
        <taxon>Thermodesulfobacteriota</taxon>
        <taxon>Desulfovibrionia</taxon>
        <taxon>Desulfovibrionales</taxon>
        <taxon>Desulfovibrionaceae</taxon>
        <taxon>Bilophila</taxon>
    </lineage>
</organism>
<dbReference type="FunFam" id="3.30.420.10:FF:000045">
    <property type="entry name" value="3'-5' exonuclease DinG"/>
    <property type="match status" value="1"/>
</dbReference>
<protein>
    <submittedName>
        <fullName evidence="4">3'-5' exonuclease</fullName>
    </submittedName>
</protein>
<sequence length="189" mass="20911">MAKGINEKGASGEAAERPPVYAALDFETADYQPDSACAVGLAKVSEGRIVDTLYSLIRPPRHRVLFTWVHGITWKDVCDSPTFGEFWPQMAAFLGDVTHLVAHNAPFDRRVLEACCQAYGLPHPQWPFICTLRASRKQLKLPSHKLDAVCRHYGIPLDHHHAGSDALAAAQLLIHLQRQAREAGKDVTP</sequence>
<evidence type="ECO:0000256" key="2">
    <source>
        <dbReference type="ARBA" id="ARBA00026073"/>
    </source>
</evidence>
<dbReference type="CDD" id="cd06130">
    <property type="entry name" value="DNA_pol_III_epsilon_like"/>
    <property type="match status" value="1"/>
</dbReference>
<feature type="domain" description="Exonuclease" evidence="3">
    <location>
        <begin position="20"/>
        <end position="182"/>
    </location>
</feature>
<evidence type="ECO:0000313" key="4">
    <source>
        <dbReference type="EMBL" id="HIW78341.1"/>
    </source>
</evidence>
<evidence type="ECO:0000256" key="1">
    <source>
        <dbReference type="ARBA" id="ARBA00025483"/>
    </source>
</evidence>
<dbReference type="GO" id="GO:0006259">
    <property type="term" value="P:DNA metabolic process"/>
    <property type="evidence" value="ECO:0007669"/>
    <property type="project" value="UniProtKB-ARBA"/>
</dbReference>
<gene>
    <name evidence="4" type="ORF">H9874_04255</name>
</gene>
<keyword evidence="4" id="KW-0269">Exonuclease</keyword>
<dbReference type="EMBL" id="DXGI01000150">
    <property type="protein sequence ID" value="HIW78341.1"/>
    <property type="molecule type" value="Genomic_DNA"/>
</dbReference>
<keyword evidence="4" id="KW-0540">Nuclease</keyword>
<dbReference type="AlphaFoldDB" id="A0A9D1R1E2"/>
<proteinExistence type="predicted"/>
<name>A0A9D1R1E2_9BACT</name>
<evidence type="ECO:0000313" key="5">
    <source>
        <dbReference type="Proteomes" id="UP000824264"/>
    </source>
</evidence>
<dbReference type="Pfam" id="PF00929">
    <property type="entry name" value="RNase_T"/>
    <property type="match status" value="1"/>
</dbReference>
<dbReference type="GO" id="GO:0005829">
    <property type="term" value="C:cytosol"/>
    <property type="evidence" value="ECO:0007669"/>
    <property type="project" value="TreeGrafter"/>
</dbReference>
<dbReference type="SUPFAM" id="SSF53098">
    <property type="entry name" value="Ribonuclease H-like"/>
    <property type="match status" value="1"/>
</dbReference>
<reference evidence="4" key="2">
    <citation type="submission" date="2021-04" db="EMBL/GenBank/DDBJ databases">
        <authorList>
            <person name="Gilroy R."/>
        </authorList>
    </citation>
    <scope>NUCLEOTIDE SEQUENCE</scope>
    <source>
        <strain evidence="4">ChiSxjej5B17-1746</strain>
    </source>
</reference>
<dbReference type="Proteomes" id="UP000824264">
    <property type="component" value="Unassembled WGS sequence"/>
</dbReference>
<dbReference type="SMART" id="SM00479">
    <property type="entry name" value="EXOIII"/>
    <property type="match status" value="1"/>
</dbReference>
<dbReference type="InterPro" id="IPR036397">
    <property type="entry name" value="RNaseH_sf"/>
</dbReference>
<dbReference type="PANTHER" id="PTHR30231">
    <property type="entry name" value="DNA POLYMERASE III SUBUNIT EPSILON"/>
    <property type="match status" value="1"/>
</dbReference>
<dbReference type="Gene3D" id="3.30.420.10">
    <property type="entry name" value="Ribonuclease H-like superfamily/Ribonuclease H"/>
    <property type="match status" value="1"/>
</dbReference>
<evidence type="ECO:0000259" key="3">
    <source>
        <dbReference type="SMART" id="SM00479"/>
    </source>
</evidence>
<keyword evidence="4" id="KW-0378">Hydrolase</keyword>
<comment type="caution">
    <text evidence="4">The sequence shown here is derived from an EMBL/GenBank/DDBJ whole genome shotgun (WGS) entry which is preliminary data.</text>
</comment>
<dbReference type="InterPro" id="IPR012337">
    <property type="entry name" value="RNaseH-like_sf"/>
</dbReference>
<dbReference type="GO" id="GO:0003676">
    <property type="term" value="F:nucleic acid binding"/>
    <property type="evidence" value="ECO:0007669"/>
    <property type="project" value="InterPro"/>
</dbReference>
<accession>A0A9D1R1E2</accession>
<dbReference type="InterPro" id="IPR013520">
    <property type="entry name" value="Ribonucl_H"/>
</dbReference>
<comment type="subunit">
    <text evidence="2">DNA polymerase III contains a core (composed of alpha, epsilon and theta chains) that associates with a tau subunit. This core dimerizes to form the POLIII' complex. PolIII' associates with the gamma complex (composed of gamma, delta, delta', psi and chi chains) and with the beta chain to form the complete DNA polymerase III complex.</text>
</comment>